<dbReference type="Proteomes" id="UP000434957">
    <property type="component" value="Unassembled WGS sequence"/>
</dbReference>
<feature type="non-terminal residue" evidence="2">
    <location>
        <position position="1"/>
    </location>
</feature>
<comment type="caution">
    <text evidence="2">The sequence shown here is derived from an EMBL/GenBank/DDBJ whole genome shotgun (WGS) entry which is preliminary data.</text>
</comment>
<accession>A0A6A4FY18</accession>
<dbReference type="EMBL" id="QXFT01003448">
    <property type="protein sequence ID" value="KAE9285705.1"/>
    <property type="molecule type" value="Genomic_DNA"/>
</dbReference>
<name>A0A6A4FY18_9STRA</name>
<dbReference type="AlphaFoldDB" id="A0A6A4FY18"/>
<sequence>AQLRKTYEAENIREIQETEAASELGPVPRATEDDIKEYFEV</sequence>
<reference evidence="2 3" key="1">
    <citation type="submission" date="2018-08" db="EMBL/GenBank/DDBJ databases">
        <title>Genomic investigation of the strawberry pathogen Phytophthora fragariae indicates pathogenicity is determined by transcriptional variation in three key races.</title>
        <authorList>
            <person name="Adams T.M."/>
            <person name="Armitage A.D."/>
            <person name="Sobczyk M.K."/>
            <person name="Bates H.J."/>
            <person name="Dunwell J.M."/>
            <person name="Nellist C.F."/>
            <person name="Harrison R.J."/>
        </authorList>
    </citation>
    <scope>NUCLEOTIDE SEQUENCE [LARGE SCALE GENOMIC DNA]</scope>
    <source>
        <strain evidence="2 3">SCRP333</strain>
    </source>
</reference>
<evidence type="ECO:0000313" key="2">
    <source>
        <dbReference type="EMBL" id="KAE9353217.1"/>
    </source>
</evidence>
<evidence type="ECO:0000313" key="3">
    <source>
        <dbReference type="Proteomes" id="UP000434957"/>
    </source>
</evidence>
<keyword evidence="3" id="KW-1185">Reference proteome</keyword>
<proteinExistence type="predicted"/>
<organism evidence="2 3">
    <name type="scientific">Phytophthora rubi</name>
    <dbReference type="NCBI Taxonomy" id="129364"/>
    <lineage>
        <taxon>Eukaryota</taxon>
        <taxon>Sar</taxon>
        <taxon>Stramenopiles</taxon>
        <taxon>Oomycota</taxon>
        <taxon>Peronosporomycetes</taxon>
        <taxon>Peronosporales</taxon>
        <taxon>Peronosporaceae</taxon>
        <taxon>Phytophthora</taxon>
    </lineage>
</organism>
<protein>
    <submittedName>
        <fullName evidence="2">Uncharacterized protein</fullName>
    </submittedName>
</protein>
<gene>
    <name evidence="1" type="ORF">PR003_g26507</name>
    <name evidence="2" type="ORF">PR003_g4000</name>
</gene>
<dbReference type="EMBL" id="QXFT01000145">
    <property type="protein sequence ID" value="KAE9353217.1"/>
    <property type="molecule type" value="Genomic_DNA"/>
</dbReference>
<evidence type="ECO:0000313" key="1">
    <source>
        <dbReference type="EMBL" id="KAE9285705.1"/>
    </source>
</evidence>